<comment type="caution">
    <text evidence="2">The sequence shown here is derived from an EMBL/GenBank/DDBJ whole genome shotgun (WGS) entry which is preliminary data.</text>
</comment>
<proteinExistence type="predicted"/>
<evidence type="ECO:0000313" key="2">
    <source>
        <dbReference type="EMBL" id="MDY0873103.1"/>
    </source>
</evidence>
<feature type="transmembrane region" description="Helical" evidence="1">
    <location>
        <begin position="102"/>
        <end position="122"/>
    </location>
</feature>
<keyword evidence="1" id="KW-0472">Membrane</keyword>
<keyword evidence="3" id="KW-1185">Reference proteome</keyword>
<name>A0ABU5E0W7_9PROT</name>
<reference evidence="2 3" key="1">
    <citation type="journal article" date="2013" name="Antonie Van Leeuwenhoek">
        <title>Dongia rigui sp. nov., isolated from freshwater of a large wetland in Korea.</title>
        <authorList>
            <person name="Baik K.S."/>
            <person name="Hwang Y.M."/>
            <person name="Choi J.S."/>
            <person name="Kwon J."/>
            <person name="Seong C.N."/>
        </authorList>
    </citation>
    <scope>NUCLEOTIDE SEQUENCE [LARGE SCALE GENOMIC DNA]</scope>
    <source>
        <strain evidence="2 3">04SU4-P</strain>
    </source>
</reference>
<protein>
    <submittedName>
        <fullName evidence="2">Uncharacterized protein</fullName>
    </submittedName>
</protein>
<sequence>MNKREFAFACADVVLVVIVLVWMLRDGPTKDAVIGVMTVLGAVLAFVSAAIWEKSARVPVETGLPTDSDGNVFMGHLNLNAKIMELDALMRAAKAANRLNSIAARFAGASAAVFFLIAVLSAL</sequence>
<dbReference type="Proteomes" id="UP001271769">
    <property type="component" value="Unassembled WGS sequence"/>
</dbReference>
<organism evidence="2 3">
    <name type="scientific">Dongia rigui</name>
    <dbReference type="NCBI Taxonomy" id="940149"/>
    <lineage>
        <taxon>Bacteria</taxon>
        <taxon>Pseudomonadati</taxon>
        <taxon>Pseudomonadota</taxon>
        <taxon>Alphaproteobacteria</taxon>
        <taxon>Rhodospirillales</taxon>
        <taxon>Dongiaceae</taxon>
        <taxon>Dongia</taxon>
    </lineage>
</organism>
<accession>A0ABU5E0W7</accession>
<evidence type="ECO:0000256" key="1">
    <source>
        <dbReference type="SAM" id="Phobius"/>
    </source>
</evidence>
<dbReference type="EMBL" id="JAXCLX010000002">
    <property type="protein sequence ID" value="MDY0873103.1"/>
    <property type="molecule type" value="Genomic_DNA"/>
</dbReference>
<dbReference type="RefSeq" id="WP_320501568.1">
    <property type="nucleotide sequence ID" value="NZ_JAXCLX010000002.1"/>
</dbReference>
<keyword evidence="1" id="KW-0812">Transmembrane</keyword>
<feature type="transmembrane region" description="Helical" evidence="1">
    <location>
        <begin position="32"/>
        <end position="52"/>
    </location>
</feature>
<keyword evidence="1" id="KW-1133">Transmembrane helix</keyword>
<evidence type="ECO:0000313" key="3">
    <source>
        <dbReference type="Proteomes" id="UP001271769"/>
    </source>
</evidence>
<gene>
    <name evidence="2" type="ORF">SMD31_14270</name>
</gene>
<feature type="transmembrane region" description="Helical" evidence="1">
    <location>
        <begin position="6"/>
        <end position="25"/>
    </location>
</feature>